<accession>A0A7G5XFX2</accession>
<dbReference type="RefSeq" id="WP_182802637.1">
    <property type="nucleotide sequence ID" value="NZ_CP060007.1"/>
</dbReference>
<proteinExistence type="predicted"/>
<reference evidence="2" key="1">
    <citation type="submission" date="2020-08" db="EMBL/GenBank/DDBJ databases">
        <title>Lacibacter sp. S13-6-6 genome sequencing.</title>
        <authorList>
            <person name="Jin L."/>
        </authorList>
    </citation>
    <scope>NUCLEOTIDE SEQUENCE [LARGE SCALE GENOMIC DNA]</scope>
    <source>
        <strain evidence="2">S13-6-6</strain>
    </source>
</reference>
<evidence type="ECO:0000313" key="2">
    <source>
        <dbReference type="Proteomes" id="UP000515344"/>
    </source>
</evidence>
<dbReference type="KEGG" id="lacs:H4075_20295"/>
<gene>
    <name evidence="1" type="ORF">H4075_20295</name>
</gene>
<keyword evidence="2" id="KW-1185">Reference proteome</keyword>
<dbReference type="Proteomes" id="UP000515344">
    <property type="component" value="Chromosome"/>
</dbReference>
<dbReference type="AlphaFoldDB" id="A0A7G5XFX2"/>
<dbReference type="EMBL" id="CP060007">
    <property type="protein sequence ID" value="QNA44375.1"/>
    <property type="molecule type" value="Genomic_DNA"/>
</dbReference>
<protein>
    <submittedName>
        <fullName evidence="1">Uncharacterized protein</fullName>
    </submittedName>
</protein>
<sequence>MSKGSIVGGLPRLLLCIRNDDNTDDKKRLLNNNIERIDPEEKPFTQKPHVIIPD</sequence>
<organism evidence="1 2">
    <name type="scientific">Lacibacter sediminis</name>
    <dbReference type="NCBI Taxonomy" id="2760713"/>
    <lineage>
        <taxon>Bacteria</taxon>
        <taxon>Pseudomonadati</taxon>
        <taxon>Bacteroidota</taxon>
        <taxon>Chitinophagia</taxon>
        <taxon>Chitinophagales</taxon>
        <taxon>Chitinophagaceae</taxon>
        <taxon>Lacibacter</taxon>
    </lineage>
</organism>
<name>A0A7G5XFX2_9BACT</name>
<evidence type="ECO:0000313" key="1">
    <source>
        <dbReference type="EMBL" id="QNA44375.1"/>
    </source>
</evidence>